<feature type="region of interest" description="Disordered" evidence="1">
    <location>
        <begin position="1"/>
        <end position="20"/>
    </location>
</feature>
<dbReference type="EMBL" id="MT144040">
    <property type="protein sequence ID" value="QJA47348.1"/>
    <property type="molecule type" value="Genomic_DNA"/>
</dbReference>
<feature type="region of interest" description="Disordered" evidence="1">
    <location>
        <begin position="142"/>
        <end position="194"/>
    </location>
</feature>
<reference evidence="2" key="1">
    <citation type="submission" date="2020-03" db="EMBL/GenBank/DDBJ databases">
        <title>The deep terrestrial virosphere.</title>
        <authorList>
            <person name="Holmfeldt K."/>
            <person name="Nilsson E."/>
            <person name="Simone D."/>
            <person name="Lopez-Fernandez M."/>
            <person name="Wu X."/>
            <person name="de Brujin I."/>
            <person name="Lundin D."/>
            <person name="Andersson A."/>
            <person name="Bertilsson S."/>
            <person name="Dopson M."/>
        </authorList>
    </citation>
    <scope>NUCLEOTIDE SEQUENCE</scope>
    <source>
        <strain evidence="2">TM448A00660</strain>
    </source>
</reference>
<sequence length="366" mass="41619">MALQNISGIPQQMASGGATGQPDYAGYWEVRAQEEQRKKEALLQEQVLETIRKLKIDNDLKESVLDLFKGYGTPFQRQEQLYGGRPGLSEVLKAELAKEGPVRFSNIGEYQVGGVTVPSMRDIAPVREPSLVEGLMRKTLGLSEVRTESSEERERRERRTQEDISKRQEAHDVRMAERYEKGQQRQEESRQAHDSRVGAFNLMEKYNTVVAQANTSYLSGKKEVLRSVADPYYWQSVGINTTNYPKPAELLRAKQEHRRQLEGELEARRTEQIEVANMYKVLASRLSSEVAGGLKVYEEPKAKVGARKIDPLRQYLSEEEYLILTTNYGVTPEIVEKEAAALKVSPEEYIRFLKKALYAQGKKGSK</sequence>
<feature type="compositionally biased region" description="Polar residues" evidence="1">
    <location>
        <begin position="1"/>
        <end position="14"/>
    </location>
</feature>
<feature type="compositionally biased region" description="Basic and acidic residues" evidence="1">
    <location>
        <begin position="145"/>
        <end position="194"/>
    </location>
</feature>
<proteinExistence type="predicted"/>
<evidence type="ECO:0000256" key="1">
    <source>
        <dbReference type="SAM" id="MobiDB-lite"/>
    </source>
</evidence>
<organism evidence="2">
    <name type="scientific">viral metagenome</name>
    <dbReference type="NCBI Taxonomy" id="1070528"/>
    <lineage>
        <taxon>unclassified sequences</taxon>
        <taxon>metagenomes</taxon>
        <taxon>organismal metagenomes</taxon>
    </lineage>
</organism>
<gene>
    <name evidence="2" type="ORF">TM448A00660_0004</name>
</gene>
<protein>
    <submittedName>
        <fullName evidence="2">Uncharacterized protein</fullName>
    </submittedName>
</protein>
<evidence type="ECO:0000313" key="2">
    <source>
        <dbReference type="EMBL" id="QJA47348.1"/>
    </source>
</evidence>
<accession>A0A6H1ZIJ2</accession>
<name>A0A6H1ZIJ2_9ZZZZ</name>
<dbReference type="AlphaFoldDB" id="A0A6H1ZIJ2"/>